<protein>
    <recommendedName>
        <fullName evidence="3">DUF4314 domain-containing protein</fullName>
    </recommendedName>
</protein>
<sequence>MRKSIMKAGDSVVVKSGTKDPDLEIDIGGWQGRIVEIDKNQKTFLIEWDSHTLKHMPSEVIEQCEAMNWDWERMYLYQEDIDPADPRDNNEDRENISSHLNNKYSWAGLGEEGKRILNVLEKAKSGDDIDAFVSV</sequence>
<name>D6SNQ5_9BACT</name>
<keyword evidence="2" id="KW-1185">Reference proteome</keyword>
<comment type="caution">
    <text evidence="1">The sequence shown here is derived from an EMBL/GenBank/DDBJ whole genome shotgun (WGS) entry which is preliminary data.</text>
</comment>
<dbReference type="EMBL" id="ACJN02000002">
    <property type="protein sequence ID" value="EFI34381.1"/>
    <property type="molecule type" value="Genomic_DNA"/>
</dbReference>
<evidence type="ECO:0008006" key="3">
    <source>
        <dbReference type="Google" id="ProtNLM"/>
    </source>
</evidence>
<dbReference type="AlphaFoldDB" id="D6SNQ5"/>
<reference evidence="1" key="1">
    <citation type="submission" date="2010-05" db="EMBL/GenBank/DDBJ databases">
        <title>The draft genome of Desulfonatronospira thiodismutans ASO3-1.</title>
        <authorList>
            <consortium name="US DOE Joint Genome Institute (JGI-PGF)"/>
            <person name="Lucas S."/>
            <person name="Copeland A."/>
            <person name="Lapidus A."/>
            <person name="Cheng J.-F."/>
            <person name="Bruce D."/>
            <person name="Goodwin L."/>
            <person name="Pitluck S."/>
            <person name="Chertkov O."/>
            <person name="Brettin T."/>
            <person name="Detter J.C."/>
            <person name="Han C."/>
            <person name="Land M.L."/>
            <person name="Hauser L."/>
            <person name="Kyrpides N."/>
            <person name="Mikhailova N."/>
            <person name="Muyzer G."/>
            <person name="Woyke T."/>
        </authorList>
    </citation>
    <scope>NUCLEOTIDE SEQUENCE [LARGE SCALE GENOMIC DNA]</scope>
    <source>
        <strain evidence="1">ASO3-1</strain>
    </source>
</reference>
<gene>
    <name evidence="1" type="ORF">Dthio_PD1733</name>
</gene>
<evidence type="ECO:0000313" key="2">
    <source>
        <dbReference type="Proteomes" id="UP000005496"/>
    </source>
</evidence>
<organism evidence="1 2">
    <name type="scientific">Desulfonatronospira thiodismutans ASO3-1</name>
    <dbReference type="NCBI Taxonomy" id="555779"/>
    <lineage>
        <taxon>Bacteria</taxon>
        <taxon>Pseudomonadati</taxon>
        <taxon>Thermodesulfobacteriota</taxon>
        <taxon>Desulfovibrionia</taxon>
        <taxon>Desulfovibrionales</taxon>
        <taxon>Desulfonatronovibrionaceae</taxon>
        <taxon>Desulfonatronospira</taxon>
    </lineage>
</organism>
<evidence type="ECO:0000313" key="1">
    <source>
        <dbReference type="EMBL" id="EFI34381.1"/>
    </source>
</evidence>
<proteinExistence type="predicted"/>
<accession>D6SNQ5</accession>
<dbReference type="Proteomes" id="UP000005496">
    <property type="component" value="Unassembled WGS sequence"/>
</dbReference>